<dbReference type="PANTHER" id="PTHR32234:SF0">
    <property type="entry name" value="THIOL:DISULFIDE INTERCHANGE PROTEIN DSBD"/>
    <property type="match status" value="1"/>
</dbReference>
<dbReference type="InterPro" id="IPR036249">
    <property type="entry name" value="Thioredoxin-like_sf"/>
</dbReference>
<dbReference type="EMBL" id="FQVQ01000014">
    <property type="protein sequence ID" value="SHF62521.1"/>
    <property type="molecule type" value="Genomic_DNA"/>
</dbReference>
<dbReference type="GO" id="GO:0045454">
    <property type="term" value="P:cell redox homeostasis"/>
    <property type="evidence" value="ECO:0007669"/>
    <property type="project" value="TreeGrafter"/>
</dbReference>
<name>A0A1M5D6C5_9FLAO</name>
<dbReference type="STRING" id="1124188.SAMN05444377_11413"/>
<dbReference type="AlphaFoldDB" id="A0A1M5D6C5"/>
<evidence type="ECO:0000256" key="1">
    <source>
        <dbReference type="ARBA" id="ARBA00023284"/>
    </source>
</evidence>
<dbReference type="InterPro" id="IPR017937">
    <property type="entry name" value="Thioredoxin_CS"/>
</dbReference>
<protein>
    <submittedName>
        <fullName evidence="3">Thioredoxin-like</fullName>
    </submittedName>
</protein>
<feature type="domain" description="Thioredoxin" evidence="2">
    <location>
        <begin position="15"/>
        <end position="147"/>
    </location>
</feature>
<dbReference type="OrthoDB" id="9811036at2"/>
<evidence type="ECO:0000259" key="2">
    <source>
        <dbReference type="PROSITE" id="PS51352"/>
    </source>
</evidence>
<dbReference type="PROSITE" id="PS00194">
    <property type="entry name" value="THIOREDOXIN_1"/>
    <property type="match status" value="1"/>
</dbReference>
<organism evidence="3 4">
    <name type="scientific">Flavobacterium fontis</name>
    <dbReference type="NCBI Taxonomy" id="1124188"/>
    <lineage>
        <taxon>Bacteria</taxon>
        <taxon>Pseudomonadati</taxon>
        <taxon>Bacteroidota</taxon>
        <taxon>Flavobacteriia</taxon>
        <taxon>Flavobacteriales</taxon>
        <taxon>Flavobacteriaceae</taxon>
        <taxon>Flavobacterium</taxon>
    </lineage>
</organism>
<accession>A0A1M5D6C5</accession>
<gene>
    <name evidence="3" type="ORF">SAMN05444377_11413</name>
</gene>
<evidence type="ECO:0000313" key="4">
    <source>
        <dbReference type="Proteomes" id="UP000184147"/>
    </source>
</evidence>
<dbReference type="PANTHER" id="PTHR32234">
    <property type="entry name" value="THIOL:DISULFIDE INTERCHANGE PROTEIN DSBD"/>
    <property type="match status" value="1"/>
</dbReference>
<keyword evidence="4" id="KW-1185">Reference proteome</keyword>
<dbReference type="InterPro" id="IPR013766">
    <property type="entry name" value="Thioredoxin_domain"/>
</dbReference>
<dbReference type="Pfam" id="PF13899">
    <property type="entry name" value="Thioredoxin_7"/>
    <property type="match status" value="1"/>
</dbReference>
<dbReference type="Gene3D" id="3.40.30.10">
    <property type="entry name" value="Glutaredoxin"/>
    <property type="match status" value="1"/>
</dbReference>
<sequence length="147" mass="16435">MRRLLGLSILLVTVLGIVSFAQRSPKSSTLEGKGITFFKGTFKEALAKAKTENKPIFLDVYATWCGPCKQLKRKTFTDAEVGNYFNAHYINIAIDGETAEGEELVRKYQIQGYPTLLILDKNGKLLTQQVGFVEPHILVNFGKRIVP</sequence>
<keyword evidence="1" id="KW-0676">Redox-active center</keyword>
<proteinExistence type="predicted"/>
<dbReference type="Proteomes" id="UP000184147">
    <property type="component" value="Unassembled WGS sequence"/>
</dbReference>
<dbReference type="PROSITE" id="PS51352">
    <property type="entry name" value="THIOREDOXIN_2"/>
    <property type="match status" value="1"/>
</dbReference>
<dbReference type="RefSeq" id="WP_073364348.1">
    <property type="nucleotide sequence ID" value="NZ_FQVQ01000014.1"/>
</dbReference>
<reference evidence="3 4" key="1">
    <citation type="submission" date="2016-11" db="EMBL/GenBank/DDBJ databases">
        <authorList>
            <person name="Jaros S."/>
            <person name="Januszkiewicz K."/>
            <person name="Wedrychowicz H."/>
        </authorList>
    </citation>
    <scope>NUCLEOTIDE SEQUENCE [LARGE SCALE GENOMIC DNA]</scope>
    <source>
        <strain evidence="3 4">DSM 25660</strain>
    </source>
</reference>
<evidence type="ECO:0000313" key="3">
    <source>
        <dbReference type="EMBL" id="SHF62521.1"/>
    </source>
</evidence>
<dbReference type="SUPFAM" id="SSF52833">
    <property type="entry name" value="Thioredoxin-like"/>
    <property type="match status" value="1"/>
</dbReference>
<dbReference type="GO" id="GO:0015035">
    <property type="term" value="F:protein-disulfide reductase activity"/>
    <property type="evidence" value="ECO:0007669"/>
    <property type="project" value="TreeGrafter"/>
</dbReference>